<reference evidence="2 3" key="1">
    <citation type="submission" date="2024-07" db="EMBL/GenBank/DDBJ databases">
        <title>Chromosome-level genome assembly of the water stick insect Ranatra chinensis (Heteroptera: Nepidae).</title>
        <authorList>
            <person name="Liu X."/>
        </authorList>
    </citation>
    <scope>NUCLEOTIDE SEQUENCE [LARGE SCALE GENOMIC DNA]</scope>
    <source>
        <strain evidence="2">Cailab_2021Rc</strain>
        <tissue evidence="2">Muscle</tissue>
    </source>
</reference>
<feature type="domain" description="Reverse transcriptase" evidence="1">
    <location>
        <begin position="148"/>
        <end position="239"/>
    </location>
</feature>
<dbReference type="InterPro" id="IPR000477">
    <property type="entry name" value="RT_dom"/>
</dbReference>
<dbReference type="AlphaFoldDB" id="A0ABD0YYH0"/>
<dbReference type="EMBL" id="JBFDAA010000011">
    <property type="protein sequence ID" value="KAL1124259.1"/>
    <property type="molecule type" value="Genomic_DNA"/>
</dbReference>
<sequence length="377" mass="43172">MAITCRNIARVQFEQVLGEALRVGRTPWFDEGRTTAVAVRNRLRERWIARPSRIAEDYREARKIGKRSFRTREQLNVQIKELESHRGLNEARKFYKGIKEFRNGFQPGSLGIRDVQGSLLMESQDILNRWMGHFNNLLVNESELGLAPFAECLIGDYQCGFRAGRSATDQIFTIRRMCEKAWGFRVTTWHLFIDFKAAYDSVQMRFLYQAMFQLSFPKIRQSRWLVWTYEGALSSTGLYKSSVPAFVLYEMMPGKCEPSDCTNSQNANSEKAQRVAHISRISFGFQISKGPTLVTLSPCTPSPSLAVCPLCARYDALRTPIEFLETLQTRYSQSAIDHTPMDAVLCYMKAEYCLPTPARRAGELIKVELQLPNSRAL</sequence>
<comment type="caution">
    <text evidence="2">The sequence shown here is derived from an EMBL/GenBank/DDBJ whole genome shotgun (WGS) entry which is preliminary data.</text>
</comment>
<protein>
    <recommendedName>
        <fullName evidence="1">Reverse transcriptase domain-containing protein</fullName>
    </recommendedName>
</protein>
<accession>A0ABD0YYH0</accession>
<keyword evidence="3" id="KW-1185">Reference proteome</keyword>
<gene>
    <name evidence="2" type="ORF">AAG570_002029</name>
</gene>
<evidence type="ECO:0000313" key="2">
    <source>
        <dbReference type="EMBL" id="KAL1124259.1"/>
    </source>
</evidence>
<dbReference type="Pfam" id="PF00078">
    <property type="entry name" value="RVT_1"/>
    <property type="match status" value="1"/>
</dbReference>
<organism evidence="2 3">
    <name type="scientific">Ranatra chinensis</name>
    <dbReference type="NCBI Taxonomy" id="642074"/>
    <lineage>
        <taxon>Eukaryota</taxon>
        <taxon>Metazoa</taxon>
        <taxon>Ecdysozoa</taxon>
        <taxon>Arthropoda</taxon>
        <taxon>Hexapoda</taxon>
        <taxon>Insecta</taxon>
        <taxon>Pterygota</taxon>
        <taxon>Neoptera</taxon>
        <taxon>Paraneoptera</taxon>
        <taxon>Hemiptera</taxon>
        <taxon>Heteroptera</taxon>
        <taxon>Panheteroptera</taxon>
        <taxon>Nepomorpha</taxon>
        <taxon>Nepidae</taxon>
        <taxon>Ranatrinae</taxon>
        <taxon>Ranatra</taxon>
    </lineage>
</organism>
<dbReference type="Proteomes" id="UP001558652">
    <property type="component" value="Unassembled WGS sequence"/>
</dbReference>
<evidence type="ECO:0000313" key="3">
    <source>
        <dbReference type="Proteomes" id="UP001558652"/>
    </source>
</evidence>
<evidence type="ECO:0000259" key="1">
    <source>
        <dbReference type="Pfam" id="PF00078"/>
    </source>
</evidence>
<name>A0ABD0YYH0_9HEMI</name>
<proteinExistence type="predicted"/>